<keyword evidence="8" id="KW-1185">Reference proteome</keyword>
<comment type="catalytic activity">
    <reaction evidence="1">
        <text>ATP + protein L-histidine = ADP + protein N-phospho-L-histidine.</text>
        <dbReference type="EC" id="2.7.13.3"/>
    </reaction>
</comment>
<dbReference type="CDD" id="cd00082">
    <property type="entry name" value="HisKA"/>
    <property type="match status" value="1"/>
</dbReference>
<comment type="caution">
    <text evidence="7">The sequence shown here is derived from an EMBL/GenBank/DDBJ whole genome shotgun (WGS) entry which is preliminary data.</text>
</comment>
<dbReference type="Pfam" id="PF01590">
    <property type="entry name" value="GAF"/>
    <property type="match status" value="1"/>
</dbReference>
<dbReference type="PANTHER" id="PTHR43304:SF1">
    <property type="entry name" value="PAC DOMAIN-CONTAINING PROTEIN"/>
    <property type="match status" value="1"/>
</dbReference>
<evidence type="ECO:0000256" key="4">
    <source>
        <dbReference type="ARBA" id="ARBA00022679"/>
    </source>
</evidence>
<dbReference type="EMBL" id="RKQK01000003">
    <property type="protein sequence ID" value="RPE66539.1"/>
    <property type="molecule type" value="Genomic_DNA"/>
</dbReference>
<dbReference type="RefSeq" id="WP_123793273.1">
    <property type="nucleotide sequence ID" value="NZ_RKQK01000003.1"/>
</dbReference>
<dbReference type="PRINTS" id="PR00344">
    <property type="entry name" value="BCTRLSENSOR"/>
</dbReference>
<keyword evidence="4" id="KW-0808">Transferase</keyword>
<keyword evidence="3" id="KW-0597">Phosphoprotein</keyword>
<proteinExistence type="predicted"/>
<dbReference type="GO" id="GO:0000155">
    <property type="term" value="F:phosphorelay sensor kinase activity"/>
    <property type="evidence" value="ECO:0007669"/>
    <property type="project" value="InterPro"/>
</dbReference>
<organism evidence="7 8">
    <name type="scientific">Pacificibacter maritimus</name>
    <dbReference type="NCBI Taxonomy" id="762213"/>
    <lineage>
        <taxon>Bacteria</taxon>
        <taxon>Pseudomonadati</taxon>
        <taxon>Pseudomonadota</taxon>
        <taxon>Alphaproteobacteria</taxon>
        <taxon>Rhodobacterales</taxon>
        <taxon>Roseobacteraceae</taxon>
        <taxon>Pacificibacter</taxon>
    </lineage>
</organism>
<evidence type="ECO:0000256" key="1">
    <source>
        <dbReference type="ARBA" id="ARBA00000085"/>
    </source>
</evidence>
<dbReference type="PROSITE" id="PS50109">
    <property type="entry name" value="HIS_KIN"/>
    <property type="match status" value="1"/>
</dbReference>
<dbReference type="InterPro" id="IPR003594">
    <property type="entry name" value="HATPase_dom"/>
</dbReference>
<evidence type="ECO:0000259" key="6">
    <source>
        <dbReference type="PROSITE" id="PS50109"/>
    </source>
</evidence>
<dbReference type="Proteomes" id="UP000269689">
    <property type="component" value="Unassembled WGS sequence"/>
</dbReference>
<dbReference type="SMART" id="SM00065">
    <property type="entry name" value="GAF"/>
    <property type="match status" value="1"/>
</dbReference>
<dbReference type="InterPro" id="IPR004358">
    <property type="entry name" value="Sig_transdc_His_kin-like_C"/>
</dbReference>
<dbReference type="InterPro" id="IPR003661">
    <property type="entry name" value="HisK_dim/P_dom"/>
</dbReference>
<feature type="domain" description="Histidine kinase" evidence="6">
    <location>
        <begin position="174"/>
        <end position="387"/>
    </location>
</feature>
<evidence type="ECO:0000313" key="8">
    <source>
        <dbReference type="Proteomes" id="UP000269689"/>
    </source>
</evidence>
<dbReference type="AlphaFoldDB" id="A0A3N4UH87"/>
<evidence type="ECO:0000256" key="2">
    <source>
        <dbReference type="ARBA" id="ARBA00012438"/>
    </source>
</evidence>
<protein>
    <recommendedName>
        <fullName evidence="2">histidine kinase</fullName>
        <ecNumber evidence="2">2.7.13.3</ecNumber>
    </recommendedName>
</protein>
<name>A0A3N4UH87_9RHOB</name>
<dbReference type="InterPro" id="IPR036097">
    <property type="entry name" value="HisK_dim/P_sf"/>
</dbReference>
<evidence type="ECO:0000256" key="3">
    <source>
        <dbReference type="ARBA" id="ARBA00022553"/>
    </source>
</evidence>
<dbReference type="SMART" id="SM00388">
    <property type="entry name" value="HisKA"/>
    <property type="match status" value="1"/>
</dbReference>
<dbReference type="InterPro" id="IPR052162">
    <property type="entry name" value="Sensor_kinase/Photoreceptor"/>
</dbReference>
<dbReference type="SUPFAM" id="SSF55874">
    <property type="entry name" value="ATPase domain of HSP90 chaperone/DNA topoisomerase II/histidine kinase"/>
    <property type="match status" value="1"/>
</dbReference>
<dbReference type="PANTHER" id="PTHR43304">
    <property type="entry name" value="PHYTOCHROME-LIKE PROTEIN CPH1"/>
    <property type="match status" value="1"/>
</dbReference>
<evidence type="ECO:0000256" key="5">
    <source>
        <dbReference type="ARBA" id="ARBA00022777"/>
    </source>
</evidence>
<keyword evidence="5" id="KW-0418">Kinase</keyword>
<dbReference type="Gene3D" id="1.10.287.130">
    <property type="match status" value="1"/>
</dbReference>
<reference evidence="7 8" key="1">
    <citation type="submission" date="2018-11" db="EMBL/GenBank/DDBJ databases">
        <title>Genomic Encyclopedia of Type Strains, Phase IV (KMG-IV): sequencing the most valuable type-strain genomes for metagenomic binning, comparative biology and taxonomic classification.</title>
        <authorList>
            <person name="Goeker M."/>
        </authorList>
    </citation>
    <scope>NUCLEOTIDE SEQUENCE [LARGE SCALE GENOMIC DNA]</scope>
    <source>
        <strain evidence="7 8">DSM 104731</strain>
    </source>
</reference>
<dbReference type="InterPro" id="IPR036890">
    <property type="entry name" value="HATPase_C_sf"/>
</dbReference>
<gene>
    <name evidence="7" type="ORF">EDD53_2243</name>
</gene>
<dbReference type="SUPFAM" id="SSF47384">
    <property type="entry name" value="Homodimeric domain of signal transducing histidine kinase"/>
    <property type="match status" value="1"/>
</dbReference>
<dbReference type="Gene3D" id="3.30.565.10">
    <property type="entry name" value="Histidine kinase-like ATPase, C-terminal domain"/>
    <property type="match status" value="1"/>
</dbReference>
<dbReference type="Pfam" id="PF02518">
    <property type="entry name" value="HATPase_c"/>
    <property type="match status" value="1"/>
</dbReference>
<dbReference type="InterPro" id="IPR003018">
    <property type="entry name" value="GAF"/>
</dbReference>
<dbReference type="EC" id="2.7.13.3" evidence="2"/>
<dbReference type="SMART" id="SM00387">
    <property type="entry name" value="HATPase_c"/>
    <property type="match status" value="1"/>
</dbReference>
<dbReference type="OrthoDB" id="9760752at2"/>
<dbReference type="SUPFAM" id="SSF55781">
    <property type="entry name" value="GAF domain-like"/>
    <property type="match status" value="1"/>
</dbReference>
<dbReference type="InterPro" id="IPR005467">
    <property type="entry name" value="His_kinase_dom"/>
</dbReference>
<sequence length="389" mass="42913">MHFTLEELGLVDADPEESFDNLTSLATELIGVPVAHISIADLEKDRIYYKSQVGHPPELVDLRQLPMGMTYCQHVYLTRAPVIVTDAYKHPLLIGTPALSPEQPLAYLGIPIEAPSGEVLGGLCMMQPDKRLWTDDEIARATKIAGCVSDVVRLKAAMLTSERLRREQQEFTYAISHDLKSPANTIGMILEEINEDRDKLCADNQILVDEGLETVARMGRHVEDVLTYSRTVGAKEDFAQVDLNTILNDVLRNLKADILATSAQIECDPLPTIYGLQNQLLMLFQNLIANAIKFQKPNTVPQVKVSVETQNGMHTIKVSDNGIGIRPEDQSQVFGLFSRLNLRETYGGTGIGLSLCKRVAENHQAAIMIESNGISGSTFALQFAEKVDG</sequence>
<accession>A0A3N4UH87</accession>
<evidence type="ECO:0000313" key="7">
    <source>
        <dbReference type="EMBL" id="RPE66539.1"/>
    </source>
</evidence>
<dbReference type="Gene3D" id="3.30.450.40">
    <property type="match status" value="1"/>
</dbReference>
<dbReference type="InterPro" id="IPR029016">
    <property type="entry name" value="GAF-like_dom_sf"/>
</dbReference>